<dbReference type="Proteomes" id="UP000054396">
    <property type="component" value="Unassembled WGS sequence"/>
</dbReference>
<dbReference type="OrthoDB" id="9798454at2"/>
<comment type="caution">
    <text evidence="6">The sequence shown here is derived from an EMBL/GenBank/DDBJ whole genome shotgun (WGS) entry which is preliminary data.</text>
</comment>
<reference evidence="6 7" key="1">
    <citation type="submission" date="2015-12" db="EMBL/GenBank/DDBJ databases">
        <authorList>
            <person name="Shamseldin A."/>
            <person name="Moawad H."/>
            <person name="Abd El-Rahim W.M."/>
            <person name="Sadowsky M.J."/>
        </authorList>
    </citation>
    <scope>NUCLEOTIDE SEQUENCE [LARGE SCALE GENOMIC DNA]</scope>
    <source>
        <strain evidence="6 7">SJ5A-1</strain>
    </source>
</reference>
<dbReference type="SUPFAM" id="SSF52218">
    <property type="entry name" value="Flavoproteins"/>
    <property type="match status" value="1"/>
</dbReference>
<dbReference type="STRING" id="1685382.AVJ23_20120"/>
<dbReference type="Gene3D" id="3.40.50.360">
    <property type="match status" value="1"/>
</dbReference>
<evidence type="ECO:0000313" key="7">
    <source>
        <dbReference type="Proteomes" id="UP000054396"/>
    </source>
</evidence>
<organism evidence="6 7">
    <name type="scientific">Pseudoponticoccus marisrubri</name>
    <dbReference type="NCBI Taxonomy" id="1685382"/>
    <lineage>
        <taxon>Bacteria</taxon>
        <taxon>Pseudomonadati</taxon>
        <taxon>Pseudomonadota</taxon>
        <taxon>Alphaproteobacteria</taxon>
        <taxon>Rhodobacterales</taxon>
        <taxon>Roseobacteraceae</taxon>
        <taxon>Pseudoponticoccus</taxon>
    </lineage>
</organism>
<keyword evidence="3" id="KW-0274">FAD</keyword>
<protein>
    <submittedName>
        <fullName evidence="6">Flavodoxin</fullName>
    </submittedName>
</protein>
<dbReference type="RefSeq" id="WP_058864033.1">
    <property type="nucleotide sequence ID" value="NZ_LPXO01000020.1"/>
</dbReference>
<evidence type="ECO:0000256" key="1">
    <source>
        <dbReference type="ARBA" id="ARBA00001974"/>
    </source>
</evidence>
<evidence type="ECO:0000256" key="2">
    <source>
        <dbReference type="ARBA" id="ARBA00022630"/>
    </source>
</evidence>
<dbReference type="InterPro" id="IPR003680">
    <property type="entry name" value="Flavodoxin_fold"/>
</dbReference>
<proteinExistence type="inferred from homology"/>
<gene>
    <name evidence="6" type="ORF">AVJ23_20120</name>
</gene>
<evidence type="ECO:0000313" key="6">
    <source>
        <dbReference type="EMBL" id="KUF08896.1"/>
    </source>
</evidence>
<evidence type="ECO:0000259" key="5">
    <source>
        <dbReference type="Pfam" id="PF02525"/>
    </source>
</evidence>
<dbReference type="PANTHER" id="PTHR46305">
    <property type="match status" value="1"/>
</dbReference>
<sequence length="202" mass="22149">MSNILILNGAQPYPFAPGGLNATLAARAKDRLEAQGHAVRLTSVADGYDVEAEVENHRWADTVIMQFPVNWMGVPWSFKKYMDEVYTAGMDGRLTVGDGRTAEAPKANYGMGGVLTGTRYMISATFNAPREAFDDPAEPFFQGMSVDDLLRPVHLNARFFGMTSLPTFSAHDVMKNPEIQTDLARFDAHLDALFAEAENVAA</sequence>
<name>A0A0W7WE24_9RHOB</name>
<keyword evidence="7" id="KW-1185">Reference proteome</keyword>
<dbReference type="EMBL" id="LPXO01000020">
    <property type="protein sequence ID" value="KUF08896.1"/>
    <property type="molecule type" value="Genomic_DNA"/>
</dbReference>
<feature type="domain" description="Flavodoxin-like fold" evidence="5">
    <location>
        <begin position="3"/>
        <end position="189"/>
    </location>
</feature>
<dbReference type="AlphaFoldDB" id="A0A0W7WE24"/>
<keyword evidence="2" id="KW-0285">Flavoprotein</keyword>
<accession>A0A0W7WE24</accession>
<dbReference type="PANTHER" id="PTHR46305:SF3">
    <property type="entry name" value="NADPH:QUINONE OXIDOREDUCTASE MDAB"/>
    <property type="match status" value="1"/>
</dbReference>
<evidence type="ECO:0000256" key="4">
    <source>
        <dbReference type="ARBA" id="ARBA00037981"/>
    </source>
</evidence>
<dbReference type="InterPro" id="IPR029039">
    <property type="entry name" value="Flavoprotein-like_sf"/>
</dbReference>
<comment type="cofactor">
    <cofactor evidence="1">
        <name>FAD</name>
        <dbReference type="ChEBI" id="CHEBI:57692"/>
    </cofactor>
</comment>
<dbReference type="InterPro" id="IPR052397">
    <property type="entry name" value="NADPH-QR_MdaB"/>
</dbReference>
<dbReference type="Pfam" id="PF02525">
    <property type="entry name" value="Flavodoxin_2"/>
    <property type="match status" value="1"/>
</dbReference>
<comment type="similarity">
    <text evidence="4">Belongs to the oxidoreductase MdaB family.</text>
</comment>
<evidence type="ECO:0000256" key="3">
    <source>
        <dbReference type="ARBA" id="ARBA00022827"/>
    </source>
</evidence>